<evidence type="ECO:0000256" key="7">
    <source>
        <dbReference type="ARBA" id="ARBA00023210"/>
    </source>
</evidence>
<dbReference type="InterPro" id="IPR042233">
    <property type="entry name" value="Cell_div_ZapA_N"/>
</dbReference>
<evidence type="ECO:0000256" key="11">
    <source>
        <dbReference type="ARBA" id="ARBA00033158"/>
    </source>
</evidence>
<proteinExistence type="inferred from homology"/>
<comment type="function">
    <text evidence="9">Activator of cell division through the inhibition of FtsZ GTPase activity, therefore promoting FtsZ assembly into bundles of protofilaments necessary for the formation of the division Z ring. It is recruited early at mid-cell but it is not essential for cell division.</text>
</comment>
<accession>A0A3A6TPE5</accession>
<dbReference type="InterPro" id="IPR036192">
    <property type="entry name" value="Cell_div_ZapA-like_sf"/>
</dbReference>
<keyword evidence="8" id="KW-0131">Cell cycle</keyword>
<organism evidence="13 14">
    <name type="scientific">Parashewanella spongiae</name>
    <dbReference type="NCBI Taxonomy" id="342950"/>
    <lineage>
        <taxon>Bacteria</taxon>
        <taxon>Pseudomonadati</taxon>
        <taxon>Pseudomonadota</taxon>
        <taxon>Gammaproteobacteria</taxon>
        <taxon>Alteromonadales</taxon>
        <taxon>Shewanellaceae</taxon>
        <taxon>Parashewanella</taxon>
    </lineage>
</organism>
<gene>
    <name evidence="13" type="primary">zapA</name>
    <name evidence="13" type="ORF">D5R81_17005</name>
</gene>
<reference evidence="13 14" key="1">
    <citation type="submission" date="2018-09" db="EMBL/GenBank/DDBJ databases">
        <title>Phylogeny of the Shewanellaceae, and recommendation for two new genera, Pseudoshewanella and Parashewanella.</title>
        <authorList>
            <person name="Wang G."/>
        </authorList>
    </citation>
    <scope>NUCLEOTIDE SEQUENCE [LARGE SCALE GENOMIC DNA]</scope>
    <source>
        <strain evidence="13 14">KCTC 22492</strain>
    </source>
</reference>
<evidence type="ECO:0000256" key="6">
    <source>
        <dbReference type="ARBA" id="ARBA00023054"/>
    </source>
</evidence>
<evidence type="ECO:0000256" key="10">
    <source>
        <dbReference type="ARBA" id="ARBA00026068"/>
    </source>
</evidence>
<protein>
    <recommendedName>
        <fullName evidence="3">Cell division protein ZapA</fullName>
    </recommendedName>
    <alternativeName>
        <fullName evidence="11">Z ring-associated protein ZapA</fullName>
    </alternativeName>
</protein>
<dbReference type="Proteomes" id="UP000273022">
    <property type="component" value="Unassembled WGS sequence"/>
</dbReference>
<dbReference type="GO" id="GO:0000917">
    <property type="term" value="P:division septum assembly"/>
    <property type="evidence" value="ECO:0007669"/>
    <property type="project" value="UniProtKB-KW"/>
</dbReference>
<dbReference type="AlphaFoldDB" id="A0A3A6TPE5"/>
<evidence type="ECO:0000256" key="5">
    <source>
        <dbReference type="ARBA" id="ARBA00022618"/>
    </source>
</evidence>
<dbReference type="Pfam" id="PF05164">
    <property type="entry name" value="ZapA"/>
    <property type="match status" value="1"/>
</dbReference>
<dbReference type="Gene3D" id="1.20.5.50">
    <property type="match status" value="1"/>
</dbReference>
<comment type="subcellular location">
    <subcellularLocation>
        <location evidence="1">Cytoplasm</location>
    </subcellularLocation>
</comment>
<dbReference type="RefSeq" id="WP_121854816.1">
    <property type="nucleotide sequence ID" value="NZ_CP037952.1"/>
</dbReference>
<dbReference type="Gene3D" id="3.30.160.880">
    <property type="entry name" value="Cell division protein ZapA protomer, N-terminal domain"/>
    <property type="match status" value="1"/>
</dbReference>
<keyword evidence="5 13" id="KW-0132">Cell division</keyword>
<dbReference type="OrthoDB" id="5772359at2"/>
<evidence type="ECO:0000256" key="3">
    <source>
        <dbReference type="ARBA" id="ARBA00015195"/>
    </source>
</evidence>
<evidence type="ECO:0000256" key="12">
    <source>
        <dbReference type="SAM" id="Coils"/>
    </source>
</evidence>
<evidence type="ECO:0000256" key="2">
    <source>
        <dbReference type="ARBA" id="ARBA00010074"/>
    </source>
</evidence>
<name>A0A3A6TPE5_9GAMM</name>
<dbReference type="EMBL" id="QYYH01000144">
    <property type="protein sequence ID" value="RJY06911.1"/>
    <property type="molecule type" value="Genomic_DNA"/>
</dbReference>
<feature type="coiled-coil region" evidence="12">
    <location>
        <begin position="24"/>
        <end position="51"/>
    </location>
</feature>
<evidence type="ECO:0000256" key="1">
    <source>
        <dbReference type="ARBA" id="ARBA00004496"/>
    </source>
</evidence>
<keyword evidence="6 12" id="KW-0175">Coiled coil</keyword>
<evidence type="ECO:0000256" key="8">
    <source>
        <dbReference type="ARBA" id="ARBA00023306"/>
    </source>
</evidence>
<evidence type="ECO:0000256" key="9">
    <source>
        <dbReference type="ARBA" id="ARBA00024910"/>
    </source>
</evidence>
<dbReference type="PANTHER" id="PTHR34981">
    <property type="entry name" value="CELL DIVISION PROTEIN ZAPA"/>
    <property type="match status" value="1"/>
</dbReference>
<dbReference type="PANTHER" id="PTHR34981:SF1">
    <property type="entry name" value="CELL DIVISION PROTEIN ZAPA"/>
    <property type="match status" value="1"/>
</dbReference>
<dbReference type="GO" id="GO:0030428">
    <property type="term" value="C:cell septum"/>
    <property type="evidence" value="ECO:0007669"/>
    <property type="project" value="TreeGrafter"/>
</dbReference>
<dbReference type="InterPro" id="IPR007838">
    <property type="entry name" value="Cell_div_ZapA-like"/>
</dbReference>
<keyword evidence="7" id="KW-0717">Septation</keyword>
<evidence type="ECO:0000313" key="13">
    <source>
        <dbReference type="EMBL" id="RJY06911.1"/>
    </source>
</evidence>
<dbReference type="GO" id="GO:0043093">
    <property type="term" value="P:FtsZ-dependent cytokinesis"/>
    <property type="evidence" value="ECO:0007669"/>
    <property type="project" value="TreeGrafter"/>
</dbReference>
<dbReference type="GO" id="GO:0005829">
    <property type="term" value="C:cytosol"/>
    <property type="evidence" value="ECO:0007669"/>
    <property type="project" value="TreeGrafter"/>
</dbReference>
<keyword evidence="14" id="KW-1185">Reference proteome</keyword>
<keyword evidence="4" id="KW-0963">Cytoplasm</keyword>
<comment type="similarity">
    <text evidence="2">Belongs to the ZapA family. Type 1 subfamily.</text>
</comment>
<dbReference type="SUPFAM" id="SSF102829">
    <property type="entry name" value="Cell division protein ZapA-like"/>
    <property type="match status" value="1"/>
</dbReference>
<sequence>MSNRAIDITLLGRTYSIACPAEQEEALIKIAENLEKQLSDLKTRSNSLCREEIVIMAALNIGHELYTEQRRNQDYVSQMDERINLLQSTLEEALVVRSSK</sequence>
<comment type="subunit">
    <text evidence="10">Homodimer. Interacts with FtsZ.</text>
</comment>
<comment type="caution">
    <text evidence="13">The sequence shown here is derived from an EMBL/GenBank/DDBJ whole genome shotgun (WGS) entry which is preliminary data.</text>
</comment>
<evidence type="ECO:0000313" key="14">
    <source>
        <dbReference type="Proteomes" id="UP000273022"/>
    </source>
</evidence>
<dbReference type="GO" id="GO:0032153">
    <property type="term" value="C:cell division site"/>
    <property type="evidence" value="ECO:0007669"/>
    <property type="project" value="TreeGrafter"/>
</dbReference>
<evidence type="ECO:0000256" key="4">
    <source>
        <dbReference type="ARBA" id="ARBA00022490"/>
    </source>
</evidence>
<dbReference type="GO" id="GO:0000921">
    <property type="term" value="P:septin ring assembly"/>
    <property type="evidence" value="ECO:0007669"/>
    <property type="project" value="TreeGrafter"/>
</dbReference>